<evidence type="ECO:0000259" key="4">
    <source>
        <dbReference type="PROSITE" id="PS50255"/>
    </source>
</evidence>
<evidence type="ECO:0000313" key="6">
    <source>
        <dbReference type="EMBL" id="KJX93608.1"/>
    </source>
</evidence>
<dbReference type="PROSITE" id="PS50255">
    <property type="entry name" value="CYTOCHROME_B5_2"/>
    <property type="match status" value="1"/>
</dbReference>
<comment type="caution">
    <text evidence="6">The sequence shown here is derived from an EMBL/GenBank/DDBJ whole genome shotgun (WGS) entry which is preliminary data.</text>
</comment>
<accession>A0A0F4G894</accession>
<protein>
    <submittedName>
        <fullName evidence="6">Mitochondrial cytochrome b2 like protein</fullName>
    </submittedName>
</protein>
<dbReference type="SMART" id="SM01117">
    <property type="entry name" value="Cyt-b5"/>
    <property type="match status" value="1"/>
</dbReference>
<gene>
    <name evidence="6" type="ORF">TI39_contig4285g00003</name>
</gene>
<dbReference type="InterPro" id="IPR037396">
    <property type="entry name" value="FMN_HAD"/>
</dbReference>
<dbReference type="SUPFAM" id="SSF55856">
    <property type="entry name" value="Cytochrome b5-like heme/steroid binding domain"/>
    <property type="match status" value="1"/>
</dbReference>
<dbReference type="EMBL" id="LAFY01004244">
    <property type="protein sequence ID" value="KJX93608.1"/>
    <property type="molecule type" value="Genomic_DNA"/>
</dbReference>
<dbReference type="InterPro" id="IPR001199">
    <property type="entry name" value="Cyt_B5-like_heme/steroid-bd"/>
</dbReference>
<dbReference type="InterPro" id="IPR013785">
    <property type="entry name" value="Aldolase_TIM"/>
</dbReference>
<evidence type="ECO:0000256" key="3">
    <source>
        <dbReference type="SAM" id="MobiDB-lite"/>
    </source>
</evidence>
<evidence type="ECO:0000256" key="2">
    <source>
        <dbReference type="ARBA" id="ARBA00023002"/>
    </source>
</evidence>
<keyword evidence="7" id="KW-1185">Reference proteome</keyword>
<proteinExistence type="predicted"/>
<dbReference type="Gene3D" id="3.20.20.70">
    <property type="entry name" value="Aldolase class I"/>
    <property type="match status" value="1"/>
</dbReference>
<dbReference type="Proteomes" id="UP000033647">
    <property type="component" value="Unassembled WGS sequence"/>
</dbReference>
<name>A0A0F4G894_9PEZI</name>
<dbReference type="PANTHER" id="PTHR10578">
    <property type="entry name" value="S -2-HYDROXY-ACID OXIDASE-RELATED"/>
    <property type="match status" value="1"/>
</dbReference>
<dbReference type="SUPFAM" id="SSF51395">
    <property type="entry name" value="FMN-linked oxidoreductases"/>
    <property type="match status" value="1"/>
</dbReference>
<feature type="domain" description="FMN hydroxy acid dehydrogenase" evidence="5">
    <location>
        <begin position="107"/>
        <end position="461"/>
    </location>
</feature>
<feature type="domain" description="Cytochrome b5 heme-binding" evidence="4">
    <location>
        <begin position="4"/>
        <end position="81"/>
    </location>
</feature>
<dbReference type="Gene3D" id="3.10.120.10">
    <property type="entry name" value="Cytochrome b5-like heme/steroid binding domain"/>
    <property type="match status" value="1"/>
</dbReference>
<dbReference type="GO" id="GO:0016491">
    <property type="term" value="F:oxidoreductase activity"/>
    <property type="evidence" value="ECO:0007669"/>
    <property type="project" value="UniProtKB-KW"/>
</dbReference>
<dbReference type="PANTHER" id="PTHR10578:SF104">
    <property type="entry name" value="CYTOCHROME B2, MITOCHONDRIAL-RELATED"/>
    <property type="match status" value="1"/>
</dbReference>
<sequence length="491" mass="52625">MSSKGRVSVEEVSKHSTAEDCWVVVNGKVYNLTTFAPEHPGGAHVITKWAGKDGSQVYNTYHSATLIDSTLDPSQKKGSLDPSTVTPEWTAAPSAPASAQPKPSSIPPLTSIVSLPDLLTTFGHITTPKSWAYTSSASNDLLTHHANLSSWSRLLFRPRILRPVRSISTSTTALGANLHMPVWICPMGIAKTAGPEGEAALGGGAADAGIVHCMASTTSSMSVSEMLDAVPKGWPYFAQVYINRDRTKTEIVLRELERTPQVKAIFITVDLAVVSKREADEKLTIAEALAEGGKPAGGLARSTGSFIDWEFSWKDFFWLRRHTSKPLVMKGVQSAADAVLAMEMGCKGIVVSNHGGRALDGAPSTVGVLLELRRDCPEVFERMEVLVDGGVRRGSDVVKAVLLGAKAVGVGRPFQAAVAWGREGVGYAAGILQDEIETAMRLCGITDLDAARGDLSYLNYTALLQDLPPRPATRGWFGWGGKDFGKRQTKL</sequence>
<dbReference type="PROSITE" id="PS51349">
    <property type="entry name" value="FMN_HYDROXY_ACID_DH_2"/>
    <property type="match status" value="1"/>
</dbReference>
<dbReference type="InterPro" id="IPR000262">
    <property type="entry name" value="FMN-dep_DH"/>
</dbReference>
<keyword evidence="2" id="KW-0560">Oxidoreductase</keyword>
<dbReference type="InterPro" id="IPR036400">
    <property type="entry name" value="Cyt_B5-like_heme/steroid_sf"/>
</dbReference>
<reference evidence="6 7" key="1">
    <citation type="submission" date="2015-03" db="EMBL/GenBank/DDBJ databases">
        <title>RNA-seq based gene annotation and comparative genomics of four Zymoseptoria species reveal species-specific pathogenicity related genes and transposable element activity.</title>
        <authorList>
            <person name="Grandaubert J."/>
            <person name="Bhattacharyya A."/>
            <person name="Stukenbrock E.H."/>
        </authorList>
    </citation>
    <scope>NUCLEOTIDE SEQUENCE [LARGE SCALE GENOMIC DNA]</scope>
    <source>
        <strain evidence="6 7">Zb18110</strain>
    </source>
</reference>
<dbReference type="Pfam" id="PF00173">
    <property type="entry name" value="Cyt-b5"/>
    <property type="match status" value="1"/>
</dbReference>
<evidence type="ECO:0000313" key="7">
    <source>
        <dbReference type="Proteomes" id="UP000033647"/>
    </source>
</evidence>
<dbReference type="OrthoDB" id="1925334at2759"/>
<dbReference type="AlphaFoldDB" id="A0A0F4G894"/>
<evidence type="ECO:0000256" key="1">
    <source>
        <dbReference type="ARBA" id="ARBA00001917"/>
    </source>
</evidence>
<organism evidence="6 7">
    <name type="scientific">Zymoseptoria brevis</name>
    <dbReference type="NCBI Taxonomy" id="1047168"/>
    <lineage>
        <taxon>Eukaryota</taxon>
        <taxon>Fungi</taxon>
        <taxon>Dikarya</taxon>
        <taxon>Ascomycota</taxon>
        <taxon>Pezizomycotina</taxon>
        <taxon>Dothideomycetes</taxon>
        <taxon>Dothideomycetidae</taxon>
        <taxon>Mycosphaerellales</taxon>
        <taxon>Mycosphaerellaceae</taxon>
        <taxon>Zymoseptoria</taxon>
    </lineage>
</organism>
<dbReference type="STRING" id="1047168.A0A0F4G894"/>
<comment type="cofactor">
    <cofactor evidence="1">
        <name>FMN</name>
        <dbReference type="ChEBI" id="CHEBI:58210"/>
    </cofactor>
</comment>
<feature type="compositionally biased region" description="Low complexity" evidence="3">
    <location>
        <begin position="91"/>
        <end position="103"/>
    </location>
</feature>
<evidence type="ECO:0000259" key="5">
    <source>
        <dbReference type="PROSITE" id="PS51349"/>
    </source>
</evidence>
<dbReference type="Pfam" id="PF01070">
    <property type="entry name" value="FMN_dh"/>
    <property type="match status" value="1"/>
</dbReference>
<feature type="region of interest" description="Disordered" evidence="3">
    <location>
        <begin position="72"/>
        <end position="105"/>
    </location>
</feature>